<dbReference type="OrthoDB" id="2639858at2"/>
<dbReference type="RefSeq" id="WP_094153873.1">
    <property type="nucleotide sequence ID" value="NZ_CP020028.1"/>
</dbReference>
<protein>
    <submittedName>
        <fullName evidence="1">Uncharacterized protein</fullName>
    </submittedName>
</protein>
<reference evidence="1 2" key="1">
    <citation type="submission" date="2017-03" db="EMBL/GenBank/DDBJ databases">
        <title>Complete genome sequence of Paenibacillus Kribbensis producing bioflocculants.</title>
        <authorList>
            <person name="Lee H.-G."/>
            <person name="Oh H.-M."/>
        </authorList>
    </citation>
    <scope>NUCLEOTIDE SEQUENCE [LARGE SCALE GENOMIC DNA]</scope>
    <source>
        <strain evidence="1 2">AM49</strain>
    </source>
</reference>
<dbReference type="STRING" id="172713.GCA_001705305_05648"/>
<organism evidence="1 2">
    <name type="scientific">Paenibacillus kribbensis</name>
    <dbReference type="NCBI Taxonomy" id="172713"/>
    <lineage>
        <taxon>Bacteria</taxon>
        <taxon>Bacillati</taxon>
        <taxon>Bacillota</taxon>
        <taxon>Bacilli</taxon>
        <taxon>Bacillales</taxon>
        <taxon>Paenibacillaceae</taxon>
        <taxon>Paenibacillus</taxon>
    </lineage>
</organism>
<gene>
    <name evidence="1" type="ORF">B4V02_04280</name>
</gene>
<sequence length="69" mass="7896">MKRKHIYGVQHESGESLRFSNIAGDEASVVGSEPKVVTWKKVTRRACTYTQKWHVRLNEHRLGRGGGQF</sequence>
<keyword evidence="2" id="KW-1185">Reference proteome</keyword>
<evidence type="ECO:0000313" key="1">
    <source>
        <dbReference type="EMBL" id="ASR45974.1"/>
    </source>
</evidence>
<dbReference type="KEGG" id="pkb:B4V02_04280"/>
<dbReference type="Proteomes" id="UP000214666">
    <property type="component" value="Chromosome"/>
</dbReference>
<proteinExistence type="predicted"/>
<evidence type="ECO:0000313" key="2">
    <source>
        <dbReference type="Proteomes" id="UP000214666"/>
    </source>
</evidence>
<dbReference type="AlphaFoldDB" id="A0A222WJ25"/>
<dbReference type="EMBL" id="CP020028">
    <property type="protein sequence ID" value="ASR45974.1"/>
    <property type="molecule type" value="Genomic_DNA"/>
</dbReference>
<name>A0A222WJ25_9BACL</name>
<accession>A0A222WJ25</accession>